<sequence length="324" mass="36679">MMTWPARSSPQNTRKPVYVVHSPPNTDVDKISTGSGFSPFGSPLNDQGQVSNFQHHSVAESSSYPRSSGPLRNEYSSVQVHDLDRRTHEDEDYDEMDGPDEKRRRITRFYSCLLFTLVLAFTLFCLILWGVSKSFAPIATLKEMVLENLNVQSGNDQSGVLTDMLTLNSTVRILYRNPATFFTVHVTSAPLQLSYSQLILASGQMGEFSQRRKSERIIETKVFGDQIPLYGGVPALFGQRAEPDQVVLPLNLTFTLRARAYVLGRLVKTKFHSNIKCSITFYGDKLSRHLISPRPVLIIDENEQYNDDLEKVKLVYDLLGDIYM</sequence>
<evidence type="ECO:0000313" key="4">
    <source>
        <dbReference type="EMBL" id="KAG7618485.1"/>
    </source>
</evidence>
<gene>
    <name evidence="4" type="ORF">ISN45_At04g037360</name>
</gene>
<feature type="compositionally biased region" description="Low complexity" evidence="1">
    <location>
        <begin position="34"/>
        <end position="43"/>
    </location>
</feature>
<evidence type="ECO:0000256" key="2">
    <source>
        <dbReference type="SAM" id="Phobius"/>
    </source>
</evidence>
<feature type="region of interest" description="Disordered" evidence="1">
    <location>
        <begin position="1"/>
        <end position="100"/>
    </location>
</feature>
<feature type="compositionally biased region" description="Polar residues" evidence="1">
    <location>
        <begin position="1"/>
        <end position="14"/>
    </location>
</feature>
<keyword evidence="2" id="KW-1133">Transmembrane helix</keyword>
<dbReference type="InterPro" id="IPR004864">
    <property type="entry name" value="LEA_2"/>
</dbReference>
<organism evidence="4 5">
    <name type="scientific">Arabidopsis thaliana x Arabidopsis arenosa</name>
    <dbReference type="NCBI Taxonomy" id="1240361"/>
    <lineage>
        <taxon>Eukaryota</taxon>
        <taxon>Viridiplantae</taxon>
        <taxon>Streptophyta</taxon>
        <taxon>Embryophyta</taxon>
        <taxon>Tracheophyta</taxon>
        <taxon>Spermatophyta</taxon>
        <taxon>Magnoliopsida</taxon>
        <taxon>eudicotyledons</taxon>
        <taxon>Gunneridae</taxon>
        <taxon>Pentapetalae</taxon>
        <taxon>rosids</taxon>
        <taxon>malvids</taxon>
        <taxon>Brassicales</taxon>
        <taxon>Brassicaceae</taxon>
        <taxon>Camelineae</taxon>
        <taxon>Arabidopsis</taxon>
    </lineage>
</organism>
<name>A0A8T2E2K5_9BRAS</name>
<feature type="transmembrane region" description="Helical" evidence="2">
    <location>
        <begin position="109"/>
        <end position="131"/>
    </location>
</feature>
<evidence type="ECO:0000256" key="1">
    <source>
        <dbReference type="SAM" id="MobiDB-lite"/>
    </source>
</evidence>
<keyword evidence="2" id="KW-0472">Membrane</keyword>
<dbReference type="InterPro" id="IPR055301">
    <property type="entry name" value="Lea14-like_2"/>
</dbReference>
<feature type="compositionally biased region" description="Polar residues" evidence="1">
    <location>
        <begin position="44"/>
        <end position="66"/>
    </location>
</feature>
<dbReference type="EMBL" id="JAEFBK010000004">
    <property type="protein sequence ID" value="KAG7618485.1"/>
    <property type="molecule type" value="Genomic_DNA"/>
</dbReference>
<keyword evidence="5" id="KW-1185">Reference proteome</keyword>
<reference evidence="4 5" key="1">
    <citation type="submission" date="2020-12" db="EMBL/GenBank/DDBJ databases">
        <title>Concerted genomic and epigenomic changes stabilize Arabidopsis allopolyploids.</title>
        <authorList>
            <person name="Chen Z."/>
        </authorList>
    </citation>
    <scope>NUCLEOTIDE SEQUENCE [LARGE SCALE GENOMIC DNA]</scope>
    <source>
        <strain evidence="4">Allo738</strain>
        <tissue evidence="4">Leaf</tissue>
    </source>
</reference>
<comment type="caution">
    <text evidence="4">The sequence shown here is derived from an EMBL/GenBank/DDBJ whole genome shotgun (WGS) entry which is preliminary data.</text>
</comment>
<accession>A0A8T2E2K5</accession>
<protein>
    <submittedName>
        <fullName evidence="4">Late embryogenesis abundant protein LEA_2 subgroup</fullName>
    </submittedName>
</protein>
<dbReference type="AlphaFoldDB" id="A0A8T2E2K5"/>
<feature type="domain" description="Late embryogenesis abundant protein LEA-2 subgroup" evidence="3">
    <location>
        <begin position="174"/>
        <end position="278"/>
    </location>
</feature>
<dbReference type="PANTHER" id="PTHR31852">
    <property type="entry name" value="LATE EMBRYOGENESIS ABUNDANT (LEA) HYDROXYPROLINE-RICH GLYCOPROTEIN FAMILY"/>
    <property type="match status" value="1"/>
</dbReference>
<proteinExistence type="predicted"/>
<evidence type="ECO:0000259" key="3">
    <source>
        <dbReference type="Pfam" id="PF03168"/>
    </source>
</evidence>
<dbReference type="Pfam" id="PF03168">
    <property type="entry name" value="LEA_2"/>
    <property type="match status" value="1"/>
</dbReference>
<evidence type="ECO:0000313" key="5">
    <source>
        <dbReference type="Proteomes" id="UP000694240"/>
    </source>
</evidence>
<dbReference type="Proteomes" id="UP000694240">
    <property type="component" value="Chromosome 4"/>
</dbReference>
<keyword evidence="2" id="KW-0812">Transmembrane</keyword>